<keyword evidence="1 3" id="KW-0929">Antimicrobial</keyword>
<evidence type="ECO:0000256" key="1">
    <source>
        <dbReference type="ARBA" id="ARBA00022529"/>
    </source>
</evidence>
<evidence type="ECO:0000256" key="2">
    <source>
        <dbReference type="ARBA" id="ARBA00022638"/>
    </source>
</evidence>
<keyword evidence="3" id="KW-0326">Glycosidase</keyword>
<dbReference type="GO" id="GO:0003796">
    <property type="term" value="F:lysozyme activity"/>
    <property type="evidence" value="ECO:0007669"/>
    <property type="project" value="UniProtKB-EC"/>
</dbReference>
<accession>A0ABD7MJJ6</accession>
<dbReference type="GO" id="GO:0042742">
    <property type="term" value="P:defense response to bacterium"/>
    <property type="evidence" value="ECO:0007669"/>
    <property type="project" value="UniProtKB-KW"/>
</dbReference>
<dbReference type="Proteomes" id="UP000187717">
    <property type="component" value="Unassembled WGS sequence"/>
</dbReference>
<keyword evidence="3" id="KW-0378">Hydrolase</keyword>
<dbReference type="InterPro" id="IPR023347">
    <property type="entry name" value="Lysozyme_dom_sf"/>
</dbReference>
<evidence type="ECO:0000313" key="5">
    <source>
        <dbReference type="Proteomes" id="UP000187717"/>
    </source>
</evidence>
<dbReference type="EC" id="3.2.1.17" evidence="3"/>
<dbReference type="InterPro" id="IPR002196">
    <property type="entry name" value="Glyco_hydro_24"/>
</dbReference>
<evidence type="ECO:0000256" key="3">
    <source>
        <dbReference type="RuleBase" id="RU003788"/>
    </source>
</evidence>
<dbReference type="AlphaFoldDB" id="A0ABD7MJJ6"/>
<organism evidence="4 5">
    <name type="scientific">Shigella sonnei</name>
    <dbReference type="NCBI Taxonomy" id="624"/>
    <lineage>
        <taxon>Bacteria</taxon>
        <taxon>Pseudomonadati</taxon>
        <taxon>Pseudomonadota</taxon>
        <taxon>Gammaproteobacteria</taxon>
        <taxon>Enterobacterales</taxon>
        <taxon>Enterobacteriaceae</taxon>
        <taxon>Shigella</taxon>
    </lineage>
</organism>
<dbReference type="Pfam" id="PF00959">
    <property type="entry name" value="Phage_lysozyme"/>
    <property type="match status" value="1"/>
</dbReference>
<evidence type="ECO:0000313" key="4">
    <source>
        <dbReference type="EMBL" id="SJD92952.1"/>
    </source>
</evidence>
<dbReference type="Gene3D" id="1.10.530.40">
    <property type="match status" value="1"/>
</dbReference>
<comment type="catalytic activity">
    <reaction evidence="3">
        <text>Hydrolysis of (1-&gt;4)-beta-linkages between N-acetylmuramic acid and N-acetyl-D-glucosamine residues in a peptidoglycan and between N-acetyl-D-glucosamine residues in chitodextrins.</text>
        <dbReference type="EC" id="3.2.1.17"/>
    </reaction>
</comment>
<dbReference type="GO" id="GO:0031640">
    <property type="term" value="P:killing of cells of another organism"/>
    <property type="evidence" value="ECO:0007669"/>
    <property type="project" value="UniProtKB-KW"/>
</dbReference>
<keyword evidence="2 3" id="KW-0081">Bacteriolytic enzyme</keyword>
<reference evidence="4 5" key="1">
    <citation type="submission" date="2017-01" db="EMBL/GenBank/DDBJ databases">
        <authorList>
            <consortium name="Pathogen Informatics"/>
        </authorList>
    </citation>
    <scope>NUCLEOTIDE SEQUENCE [LARGE SCALE GENOMIC DNA]</scope>
    <source>
        <strain evidence="4 5">3626STDY6095480</strain>
    </source>
</reference>
<gene>
    <name evidence="4" type="ORF">SAMEA3356023_02906</name>
</gene>
<dbReference type="SUPFAM" id="SSF53955">
    <property type="entry name" value="Lysozyme-like"/>
    <property type="match status" value="1"/>
</dbReference>
<dbReference type="InterPro" id="IPR023346">
    <property type="entry name" value="Lysozyme-like_dom_sf"/>
</dbReference>
<dbReference type="RefSeq" id="WP_001281601.1">
    <property type="nucleotide sequence ID" value="NZ_CATNOL010000086.1"/>
</dbReference>
<comment type="caution">
    <text evidence="4">The sequence shown here is derived from an EMBL/GenBank/DDBJ whole genome shotgun (WGS) entry which is preliminary data.</text>
</comment>
<sequence>MSDLKTRLKEYEGTKEYQANLKYFRNGKFYPYADSLGCSTIGYGHLIQAGEDFSTGITESEADKLLSRDLAKTIMQVQTLGLNLPDDWNDFIIIMTFQLGIGGVKKFRKMLAALKAHDYLEAIKQAKCSLWYRQTPNRVNSMIAVLKNK</sequence>
<dbReference type="EMBL" id="FTXV01000083">
    <property type="protein sequence ID" value="SJD92952.1"/>
    <property type="molecule type" value="Genomic_DNA"/>
</dbReference>
<protein>
    <recommendedName>
        <fullName evidence="3">Lysozyme</fullName>
        <ecNumber evidence="3">3.2.1.17</ecNumber>
    </recommendedName>
</protein>
<comment type="similarity">
    <text evidence="3">Belongs to the glycosyl hydrolase 24 family.</text>
</comment>
<proteinExistence type="inferred from homology"/>
<name>A0ABD7MJJ6_SHISO</name>